<reference evidence="13" key="1">
    <citation type="submission" date="2022-10" db="EMBL/GenBank/DDBJ databases">
        <title>Genome assembly of Pristionchus species.</title>
        <authorList>
            <person name="Yoshida K."/>
            <person name="Sommer R.J."/>
        </authorList>
    </citation>
    <scope>NUCLEOTIDE SEQUENCE [LARGE SCALE GENOMIC DNA]</scope>
    <source>
        <strain evidence="13">RS5460</strain>
    </source>
</reference>
<dbReference type="GO" id="GO:0005506">
    <property type="term" value="F:iron ion binding"/>
    <property type="evidence" value="ECO:0007669"/>
    <property type="project" value="InterPro"/>
</dbReference>
<keyword evidence="7" id="KW-0124">Carnitine biosynthesis</keyword>
<dbReference type="Pfam" id="PF02668">
    <property type="entry name" value="TauD"/>
    <property type="match status" value="1"/>
</dbReference>
<evidence type="ECO:0000256" key="9">
    <source>
        <dbReference type="ARBA" id="ARBA00023002"/>
    </source>
</evidence>
<dbReference type="SUPFAM" id="SSF51197">
    <property type="entry name" value="Clavaminate synthase-like"/>
    <property type="match status" value="1"/>
</dbReference>
<dbReference type="InterPro" id="IPR038492">
    <property type="entry name" value="GBBH-like_N_sf"/>
</dbReference>
<dbReference type="NCBIfam" id="TIGR02410">
    <property type="entry name" value="carnitine_TMLD"/>
    <property type="match status" value="1"/>
</dbReference>
<comment type="cofactor">
    <cofactor evidence="1">
        <name>Fe(2+)</name>
        <dbReference type="ChEBI" id="CHEBI:29033"/>
    </cofactor>
</comment>
<sequence>MLTPPRSPGKNPRSSIASLELTQHPSCGACISLELSDGGTRLQVPLVWFRDHCRSPKLYNFANDLHKTNMVNIFDEARISGRSAVTYDDKQLSIEWEDGITSVFLYEELVEMLIKKKQPQDLHHLWSASTVGTPPTLDKSTFSFSEFVQLFLKFGFVSVDGIEPTVEATENFVREVAPIHDTFFGPIWTLTSSGEEKDDYHAESAYANGDLGPHTDCSFLTQAPGVQVFHCLRPADEGGETPLVDAFAAAERLKDEYPSAFRILSTTLIDHQYTVKGEKPLHAWAPARSVIELNDQGGIAQIRFNPYQRAPLRLSLDGEGGLSSPEDVTAFYEAYQAFCRICVDPSMTIRMHLQPGTLIFIDNYRVLHARAAFSGCRKMCGCYLSRDALMAKARPHVEEEKKLHI</sequence>
<keyword evidence="9" id="KW-0560">Oxidoreductase</keyword>
<dbReference type="InterPro" id="IPR042098">
    <property type="entry name" value="TauD-like_sf"/>
</dbReference>
<organism evidence="12 13">
    <name type="scientific">Pristionchus mayeri</name>
    <dbReference type="NCBI Taxonomy" id="1317129"/>
    <lineage>
        <taxon>Eukaryota</taxon>
        <taxon>Metazoa</taxon>
        <taxon>Ecdysozoa</taxon>
        <taxon>Nematoda</taxon>
        <taxon>Chromadorea</taxon>
        <taxon>Rhabditida</taxon>
        <taxon>Rhabditina</taxon>
        <taxon>Diplogasteromorpha</taxon>
        <taxon>Diplogasteroidea</taxon>
        <taxon>Neodiplogasteridae</taxon>
        <taxon>Pristionchus</taxon>
    </lineage>
</organism>
<dbReference type="InterPro" id="IPR012776">
    <property type="entry name" value="Trimethyllysine_dOase"/>
</dbReference>
<dbReference type="GO" id="GO:0050353">
    <property type="term" value="F:trimethyllysine dioxygenase activity"/>
    <property type="evidence" value="ECO:0007669"/>
    <property type="project" value="InterPro"/>
</dbReference>
<evidence type="ECO:0000313" key="13">
    <source>
        <dbReference type="Proteomes" id="UP001328107"/>
    </source>
</evidence>
<evidence type="ECO:0000256" key="7">
    <source>
        <dbReference type="ARBA" id="ARBA00022873"/>
    </source>
</evidence>
<dbReference type="Gene3D" id="3.60.130.10">
    <property type="entry name" value="Clavaminate synthase-like"/>
    <property type="match status" value="1"/>
</dbReference>
<evidence type="ECO:0000256" key="8">
    <source>
        <dbReference type="ARBA" id="ARBA00022964"/>
    </source>
</evidence>
<dbReference type="GO" id="GO:0005739">
    <property type="term" value="C:mitochondrion"/>
    <property type="evidence" value="ECO:0007669"/>
    <property type="project" value="TreeGrafter"/>
</dbReference>
<comment type="similarity">
    <text evidence="4">Belongs to the gamma-BBH/TMLD family.</text>
</comment>
<proteinExistence type="inferred from homology"/>
<evidence type="ECO:0000256" key="1">
    <source>
        <dbReference type="ARBA" id="ARBA00001954"/>
    </source>
</evidence>
<keyword evidence="13" id="KW-1185">Reference proteome</keyword>
<dbReference type="EMBL" id="BTRK01000004">
    <property type="protein sequence ID" value="GMR46830.1"/>
    <property type="molecule type" value="Genomic_DNA"/>
</dbReference>
<comment type="cofactor">
    <cofactor evidence="2">
        <name>L-ascorbate</name>
        <dbReference type="ChEBI" id="CHEBI:38290"/>
    </cofactor>
</comment>
<dbReference type="Proteomes" id="UP001328107">
    <property type="component" value="Unassembled WGS sequence"/>
</dbReference>
<dbReference type="AlphaFoldDB" id="A0AAN5I007"/>
<evidence type="ECO:0000256" key="3">
    <source>
        <dbReference type="ARBA" id="ARBA00005022"/>
    </source>
</evidence>
<comment type="caution">
    <text evidence="12">The sequence shown here is derived from an EMBL/GenBank/DDBJ whole genome shotgun (WGS) entry which is preliminary data.</text>
</comment>
<dbReference type="Gene3D" id="3.30.2020.30">
    <property type="match status" value="1"/>
</dbReference>
<dbReference type="PANTHER" id="PTHR10696:SF51">
    <property type="entry name" value="TRIMETHYLLYSINE DIOXYGENASE, MITOCHONDRIAL"/>
    <property type="match status" value="1"/>
</dbReference>
<evidence type="ECO:0000313" key="12">
    <source>
        <dbReference type="EMBL" id="GMR46830.1"/>
    </source>
</evidence>
<comment type="pathway">
    <text evidence="3">Amine and polyamine biosynthesis; carnitine biosynthesis.</text>
</comment>
<keyword evidence="8" id="KW-0223">Dioxygenase</keyword>
<evidence type="ECO:0000256" key="6">
    <source>
        <dbReference type="ARBA" id="ARBA00022723"/>
    </source>
</evidence>
<keyword evidence="10" id="KW-0408">Iron</keyword>
<dbReference type="InterPro" id="IPR003819">
    <property type="entry name" value="TauD/TfdA-like"/>
</dbReference>
<evidence type="ECO:0000259" key="11">
    <source>
        <dbReference type="Pfam" id="PF02668"/>
    </source>
</evidence>
<protein>
    <recommendedName>
        <fullName evidence="5">Trimethyllysine dioxygenase, mitochondrial</fullName>
    </recommendedName>
</protein>
<evidence type="ECO:0000256" key="5">
    <source>
        <dbReference type="ARBA" id="ARBA00016835"/>
    </source>
</evidence>
<dbReference type="PANTHER" id="PTHR10696">
    <property type="entry name" value="GAMMA-BUTYROBETAINE HYDROXYLASE-RELATED"/>
    <property type="match status" value="1"/>
</dbReference>
<evidence type="ECO:0000256" key="4">
    <source>
        <dbReference type="ARBA" id="ARBA00008654"/>
    </source>
</evidence>
<feature type="domain" description="TauD/TfdA-like" evidence="11">
    <location>
        <begin position="142"/>
        <end position="383"/>
    </location>
</feature>
<keyword evidence="6" id="KW-0479">Metal-binding</keyword>
<dbReference type="GO" id="GO:0045329">
    <property type="term" value="P:carnitine biosynthetic process"/>
    <property type="evidence" value="ECO:0007669"/>
    <property type="project" value="UniProtKB-KW"/>
</dbReference>
<name>A0AAN5I007_9BILA</name>
<dbReference type="InterPro" id="IPR050411">
    <property type="entry name" value="AlphaKG_dependent_hydroxylases"/>
</dbReference>
<accession>A0AAN5I007</accession>
<evidence type="ECO:0000256" key="2">
    <source>
        <dbReference type="ARBA" id="ARBA00001961"/>
    </source>
</evidence>
<gene>
    <name evidence="12" type="ORF">PMAYCL1PPCAC_17025</name>
</gene>
<evidence type="ECO:0000256" key="10">
    <source>
        <dbReference type="ARBA" id="ARBA00023004"/>
    </source>
</evidence>